<sequence>MDVVAATASIGQLVQYGGEVTLTLIRLVKDIGEGPLAFKNEEGNVRLLLRLVYKISTETGCHSQNDEFVELFKKVESIAQNILQLLDNTSSFVFRIISAVSKHRSISEAFQALCATRELLHLYVTTSLSQDVRAHLKARTHDMGNNTSGEGGKDGGKKKGKGQSQKRSHKEGNSGKTQAPEPTTSASPSSQQVEPGVKYYLDSNIMGAGLFYDMGDDHRKNSSNNPEAAQDQGRIVITNNQMAADSYLRLGNSDRDRLAEMYKIHCEKVPAARSESNISGQGPLEQTPQQPNHVTHDHTHDHTHRFEMPPAQNQTTVDRPRQPRLIERGPDTDIHGMIGINPEREASSFDRVPVENKPVANNVDEAEEEEEEERRRPRRQRRHRH</sequence>
<organism evidence="2 3">
    <name type="scientific">Apiospora kogelbergensis</name>
    <dbReference type="NCBI Taxonomy" id="1337665"/>
    <lineage>
        <taxon>Eukaryota</taxon>
        <taxon>Fungi</taxon>
        <taxon>Dikarya</taxon>
        <taxon>Ascomycota</taxon>
        <taxon>Pezizomycotina</taxon>
        <taxon>Sordariomycetes</taxon>
        <taxon>Xylariomycetidae</taxon>
        <taxon>Amphisphaeriales</taxon>
        <taxon>Apiosporaceae</taxon>
        <taxon>Apiospora</taxon>
    </lineage>
</organism>
<feature type="region of interest" description="Disordered" evidence="1">
    <location>
        <begin position="138"/>
        <end position="194"/>
    </location>
</feature>
<feature type="compositionally biased region" description="Basic and acidic residues" evidence="1">
    <location>
        <begin position="342"/>
        <end position="354"/>
    </location>
</feature>
<name>A0AAW0QRW4_9PEZI</name>
<evidence type="ECO:0000313" key="2">
    <source>
        <dbReference type="EMBL" id="KAK8106409.1"/>
    </source>
</evidence>
<evidence type="ECO:0000256" key="1">
    <source>
        <dbReference type="SAM" id="MobiDB-lite"/>
    </source>
</evidence>
<dbReference type="AlphaFoldDB" id="A0AAW0QRW4"/>
<keyword evidence="3" id="KW-1185">Reference proteome</keyword>
<gene>
    <name evidence="2" type="ORF">PG999_009768</name>
</gene>
<feature type="compositionally biased region" description="Basic and acidic residues" evidence="1">
    <location>
        <begin position="318"/>
        <end position="334"/>
    </location>
</feature>
<reference evidence="2 3" key="1">
    <citation type="submission" date="2023-01" db="EMBL/GenBank/DDBJ databases">
        <title>Analysis of 21 Apiospora genomes using comparative genomics revels a genus with tremendous synthesis potential of carbohydrate active enzymes and secondary metabolites.</title>
        <authorList>
            <person name="Sorensen T."/>
        </authorList>
    </citation>
    <scope>NUCLEOTIDE SEQUENCE [LARGE SCALE GENOMIC DNA]</scope>
    <source>
        <strain evidence="2 3">CBS 117206</strain>
    </source>
</reference>
<comment type="caution">
    <text evidence="2">The sequence shown here is derived from an EMBL/GenBank/DDBJ whole genome shotgun (WGS) entry which is preliminary data.</text>
</comment>
<feature type="compositionally biased region" description="Basic residues" evidence="1">
    <location>
        <begin position="158"/>
        <end position="169"/>
    </location>
</feature>
<feature type="compositionally biased region" description="Low complexity" evidence="1">
    <location>
        <begin position="177"/>
        <end position="192"/>
    </location>
</feature>
<protein>
    <submittedName>
        <fullName evidence="2">Uncharacterized protein</fullName>
    </submittedName>
</protein>
<dbReference type="EMBL" id="JAQQWP010000008">
    <property type="protein sequence ID" value="KAK8106409.1"/>
    <property type="molecule type" value="Genomic_DNA"/>
</dbReference>
<feature type="compositionally biased region" description="Basic residues" evidence="1">
    <location>
        <begin position="376"/>
        <end position="385"/>
    </location>
</feature>
<feature type="region of interest" description="Disordered" evidence="1">
    <location>
        <begin position="272"/>
        <end position="385"/>
    </location>
</feature>
<evidence type="ECO:0000313" key="3">
    <source>
        <dbReference type="Proteomes" id="UP001392437"/>
    </source>
</evidence>
<accession>A0AAW0QRW4</accession>
<dbReference type="Proteomes" id="UP001392437">
    <property type="component" value="Unassembled WGS sequence"/>
</dbReference>
<feature type="compositionally biased region" description="Basic and acidic residues" evidence="1">
    <location>
        <begin position="294"/>
        <end position="307"/>
    </location>
</feature>
<feature type="compositionally biased region" description="Polar residues" evidence="1">
    <location>
        <begin position="274"/>
        <end position="292"/>
    </location>
</feature>
<proteinExistence type="predicted"/>